<dbReference type="OrthoDB" id="3468019at2759"/>
<keyword evidence="2" id="KW-1185">Reference proteome</keyword>
<name>A0A6A5QWI1_AMPQU</name>
<proteinExistence type="predicted"/>
<organism evidence="1 2">
    <name type="scientific">Ampelomyces quisqualis</name>
    <name type="common">Powdery mildew agent</name>
    <dbReference type="NCBI Taxonomy" id="50730"/>
    <lineage>
        <taxon>Eukaryota</taxon>
        <taxon>Fungi</taxon>
        <taxon>Dikarya</taxon>
        <taxon>Ascomycota</taxon>
        <taxon>Pezizomycotina</taxon>
        <taxon>Dothideomycetes</taxon>
        <taxon>Pleosporomycetidae</taxon>
        <taxon>Pleosporales</taxon>
        <taxon>Pleosporineae</taxon>
        <taxon>Phaeosphaeriaceae</taxon>
        <taxon>Ampelomyces</taxon>
    </lineage>
</organism>
<sequence>MSNYKSETQLDLDPDFKSFFEDFYATSDTPDAHEHYVKYFTDDATLIMASTKVHGSDEILALRKSMWEKVESRSHNPIKIFPFGAYADQVMLHGTVKYGLKSGGEKEIDWAARAKLVKEEGKVKLAFYQVYLDTAAMAN</sequence>
<dbReference type="Gene3D" id="3.10.450.50">
    <property type="match status" value="1"/>
</dbReference>
<reference evidence="1" key="1">
    <citation type="journal article" date="2020" name="Stud. Mycol.">
        <title>101 Dothideomycetes genomes: a test case for predicting lifestyles and emergence of pathogens.</title>
        <authorList>
            <person name="Haridas S."/>
            <person name="Albert R."/>
            <person name="Binder M."/>
            <person name="Bloem J."/>
            <person name="Labutti K."/>
            <person name="Salamov A."/>
            <person name="Andreopoulos B."/>
            <person name="Baker S."/>
            <person name="Barry K."/>
            <person name="Bills G."/>
            <person name="Bluhm B."/>
            <person name="Cannon C."/>
            <person name="Castanera R."/>
            <person name="Culley D."/>
            <person name="Daum C."/>
            <person name="Ezra D."/>
            <person name="Gonzalez J."/>
            <person name="Henrissat B."/>
            <person name="Kuo A."/>
            <person name="Liang C."/>
            <person name="Lipzen A."/>
            <person name="Lutzoni F."/>
            <person name="Magnuson J."/>
            <person name="Mondo S."/>
            <person name="Nolan M."/>
            <person name="Ohm R."/>
            <person name="Pangilinan J."/>
            <person name="Park H.-J."/>
            <person name="Ramirez L."/>
            <person name="Alfaro M."/>
            <person name="Sun H."/>
            <person name="Tritt A."/>
            <person name="Yoshinaga Y."/>
            <person name="Zwiers L.-H."/>
            <person name="Turgeon B."/>
            <person name="Goodwin S."/>
            <person name="Spatafora J."/>
            <person name="Crous P."/>
            <person name="Grigoriev I."/>
        </authorList>
    </citation>
    <scope>NUCLEOTIDE SEQUENCE</scope>
    <source>
        <strain evidence="1">HMLAC05119</strain>
    </source>
</reference>
<evidence type="ECO:0000313" key="1">
    <source>
        <dbReference type="EMBL" id="KAF1918964.1"/>
    </source>
</evidence>
<dbReference type="AlphaFoldDB" id="A0A6A5QWI1"/>
<dbReference type="PANTHER" id="PTHR39401">
    <property type="entry name" value="SNOAL-LIKE DOMAIN-CONTAINING PROTEIN"/>
    <property type="match status" value="1"/>
</dbReference>
<evidence type="ECO:0000313" key="2">
    <source>
        <dbReference type="Proteomes" id="UP000800096"/>
    </source>
</evidence>
<dbReference type="PANTHER" id="PTHR39401:SF1">
    <property type="entry name" value="SNOAL-LIKE DOMAIN-CONTAINING PROTEIN"/>
    <property type="match status" value="1"/>
</dbReference>
<accession>A0A6A5QWI1</accession>
<protein>
    <recommendedName>
        <fullName evidence="3">SnoaL-like domain-containing protein</fullName>
    </recommendedName>
</protein>
<gene>
    <name evidence="1" type="ORF">BDU57DRAFT_124640</name>
</gene>
<dbReference type="EMBL" id="ML979133">
    <property type="protein sequence ID" value="KAF1918964.1"/>
    <property type="molecule type" value="Genomic_DNA"/>
</dbReference>
<dbReference type="SUPFAM" id="SSF54427">
    <property type="entry name" value="NTF2-like"/>
    <property type="match status" value="1"/>
</dbReference>
<evidence type="ECO:0008006" key="3">
    <source>
        <dbReference type="Google" id="ProtNLM"/>
    </source>
</evidence>
<dbReference type="InterPro" id="IPR032710">
    <property type="entry name" value="NTF2-like_dom_sf"/>
</dbReference>
<dbReference type="Proteomes" id="UP000800096">
    <property type="component" value="Unassembled WGS sequence"/>
</dbReference>